<feature type="domain" description="Major facilitator superfamily (MFS) profile" evidence="7">
    <location>
        <begin position="12"/>
        <end position="399"/>
    </location>
</feature>
<keyword evidence="5 6" id="KW-0472">Membrane</keyword>
<sequence>MDQPNRRFEIEFIILIATLMAIVAMAINMILPAFADITRHFGLDTPTQVGLTVSLLYVGLAFGQITFGAISDNLGRKPAMLAGLGIFVVGTLVSWSAPTFPLLIFGQIIQGFGLGAPRVITVAIIRDRFEGSGMARIMSFIMMIFALVPTVSPYIGQAVIVASDWRMLFVVFVAGTMLAALWFACRLPESHPTSARTGFSFRPVLVNLRDVLSNRAAMVHAATLGIVSGAFIAYLNLSQQIFEFQYGLGNQYPFYFALMSLSLASASFINGRVVVAVGLERLSAFGLFGMIAGSTVLVGIIAISPSDPALPVLLVYLMAMMFCFGILVSNLNALAMKSLGTVAGTGAALVGALTTLISVPLAIMVGNIHHNSVLSLASAFGLFALISLCMVRFIPTERLQVNT</sequence>
<evidence type="ECO:0000256" key="2">
    <source>
        <dbReference type="ARBA" id="ARBA00022475"/>
    </source>
</evidence>
<dbReference type="InterPro" id="IPR011701">
    <property type="entry name" value="MFS"/>
</dbReference>
<gene>
    <name evidence="8" type="ORF">WH95_08190</name>
</gene>
<comment type="subcellular location">
    <subcellularLocation>
        <location evidence="1">Cell membrane</location>
        <topology evidence="1">Multi-pass membrane protein</topology>
    </subcellularLocation>
</comment>
<feature type="transmembrane region" description="Helical" evidence="6">
    <location>
        <begin position="282"/>
        <end position="303"/>
    </location>
</feature>
<feature type="transmembrane region" description="Helical" evidence="6">
    <location>
        <begin position="167"/>
        <end position="185"/>
    </location>
</feature>
<evidence type="ECO:0000256" key="3">
    <source>
        <dbReference type="ARBA" id="ARBA00022692"/>
    </source>
</evidence>
<dbReference type="STRING" id="1549748.WH95_08190"/>
<feature type="transmembrane region" description="Helical" evidence="6">
    <location>
        <begin position="255"/>
        <end position="275"/>
    </location>
</feature>
<evidence type="ECO:0000259" key="7">
    <source>
        <dbReference type="PROSITE" id="PS50850"/>
    </source>
</evidence>
<dbReference type="SUPFAM" id="SSF103473">
    <property type="entry name" value="MFS general substrate transporter"/>
    <property type="match status" value="1"/>
</dbReference>
<feature type="transmembrane region" description="Helical" evidence="6">
    <location>
        <begin position="12"/>
        <end position="35"/>
    </location>
</feature>
<dbReference type="InterPro" id="IPR020846">
    <property type="entry name" value="MFS_dom"/>
</dbReference>
<dbReference type="EMBL" id="LANI01000005">
    <property type="protein sequence ID" value="KKJ77056.1"/>
    <property type="molecule type" value="Genomic_DNA"/>
</dbReference>
<dbReference type="AlphaFoldDB" id="A0A0M2R5T5"/>
<keyword evidence="2" id="KW-1003">Cell membrane</keyword>
<evidence type="ECO:0000313" key="9">
    <source>
        <dbReference type="Proteomes" id="UP000034491"/>
    </source>
</evidence>
<feature type="transmembrane region" description="Helical" evidence="6">
    <location>
        <begin position="340"/>
        <end position="366"/>
    </location>
</feature>
<feature type="transmembrane region" description="Helical" evidence="6">
    <location>
        <begin position="103"/>
        <end position="125"/>
    </location>
</feature>
<dbReference type="PROSITE" id="PS50850">
    <property type="entry name" value="MFS"/>
    <property type="match status" value="1"/>
</dbReference>
<evidence type="ECO:0000256" key="6">
    <source>
        <dbReference type="SAM" id="Phobius"/>
    </source>
</evidence>
<evidence type="ECO:0000313" key="8">
    <source>
        <dbReference type="EMBL" id="KKJ77056.1"/>
    </source>
</evidence>
<reference evidence="8 9" key="1">
    <citation type="submission" date="2015-03" db="EMBL/GenBank/DDBJ databases">
        <title>Genome sequence of Kiloniella sp. P1-1, isolated from the gut microflora of Pacific white shrimp, Penaeus vannamei.</title>
        <authorList>
            <person name="Shao Z."/>
            <person name="Wang L."/>
            <person name="Li X."/>
        </authorList>
    </citation>
    <scope>NUCLEOTIDE SEQUENCE [LARGE SCALE GENOMIC DNA]</scope>
    <source>
        <strain evidence="8 9">P1-1</strain>
    </source>
</reference>
<dbReference type="PANTHER" id="PTHR43124">
    <property type="entry name" value="PURINE EFFLUX PUMP PBUE"/>
    <property type="match status" value="1"/>
</dbReference>
<feature type="transmembrane region" description="Helical" evidence="6">
    <location>
        <begin position="47"/>
        <end position="67"/>
    </location>
</feature>
<dbReference type="GO" id="GO:0022857">
    <property type="term" value="F:transmembrane transporter activity"/>
    <property type="evidence" value="ECO:0007669"/>
    <property type="project" value="InterPro"/>
</dbReference>
<comment type="caution">
    <text evidence="8">The sequence shown here is derived from an EMBL/GenBank/DDBJ whole genome shotgun (WGS) entry which is preliminary data.</text>
</comment>
<dbReference type="Proteomes" id="UP000034491">
    <property type="component" value="Unassembled WGS sequence"/>
</dbReference>
<feature type="transmembrane region" description="Helical" evidence="6">
    <location>
        <begin position="79"/>
        <end position="97"/>
    </location>
</feature>
<feature type="transmembrane region" description="Helical" evidence="6">
    <location>
        <begin position="309"/>
        <end position="328"/>
    </location>
</feature>
<dbReference type="GO" id="GO:0005886">
    <property type="term" value="C:plasma membrane"/>
    <property type="evidence" value="ECO:0007669"/>
    <property type="project" value="UniProtKB-SubCell"/>
</dbReference>
<keyword evidence="4 6" id="KW-1133">Transmembrane helix</keyword>
<evidence type="ECO:0000256" key="5">
    <source>
        <dbReference type="ARBA" id="ARBA00023136"/>
    </source>
</evidence>
<evidence type="ECO:0000256" key="1">
    <source>
        <dbReference type="ARBA" id="ARBA00004651"/>
    </source>
</evidence>
<dbReference type="InterPro" id="IPR036259">
    <property type="entry name" value="MFS_trans_sf"/>
</dbReference>
<dbReference type="OrthoDB" id="9800416at2"/>
<dbReference type="RefSeq" id="WP_046505503.1">
    <property type="nucleotide sequence ID" value="NZ_LANI01000005.1"/>
</dbReference>
<organism evidence="8 9">
    <name type="scientific">Kiloniella litopenaei</name>
    <dbReference type="NCBI Taxonomy" id="1549748"/>
    <lineage>
        <taxon>Bacteria</taxon>
        <taxon>Pseudomonadati</taxon>
        <taxon>Pseudomonadota</taxon>
        <taxon>Alphaproteobacteria</taxon>
        <taxon>Rhodospirillales</taxon>
        <taxon>Kiloniellaceae</taxon>
        <taxon>Kiloniella</taxon>
    </lineage>
</organism>
<name>A0A0M2R5T5_9PROT</name>
<feature type="transmembrane region" description="Helical" evidence="6">
    <location>
        <begin position="217"/>
        <end position="235"/>
    </location>
</feature>
<dbReference type="Pfam" id="PF07690">
    <property type="entry name" value="MFS_1"/>
    <property type="match status" value="1"/>
</dbReference>
<keyword evidence="9" id="KW-1185">Reference proteome</keyword>
<dbReference type="CDD" id="cd17320">
    <property type="entry name" value="MFS_MdfA_MDR_like"/>
    <property type="match status" value="1"/>
</dbReference>
<feature type="transmembrane region" description="Helical" evidence="6">
    <location>
        <begin position="137"/>
        <end position="155"/>
    </location>
</feature>
<proteinExistence type="predicted"/>
<dbReference type="PANTHER" id="PTHR43124:SF3">
    <property type="entry name" value="CHLORAMPHENICOL EFFLUX PUMP RV0191"/>
    <property type="match status" value="1"/>
</dbReference>
<evidence type="ECO:0000256" key="4">
    <source>
        <dbReference type="ARBA" id="ARBA00022989"/>
    </source>
</evidence>
<keyword evidence="3 6" id="KW-0812">Transmembrane</keyword>
<accession>A0A0M2R5T5</accession>
<dbReference type="Gene3D" id="1.20.1720.10">
    <property type="entry name" value="Multidrug resistance protein D"/>
    <property type="match status" value="1"/>
</dbReference>
<dbReference type="InterPro" id="IPR050189">
    <property type="entry name" value="MFS_Efflux_Transporters"/>
</dbReference>
<feature type="transmembrane region" description="Helical" evidence="6">
    <location>
        <begin position="372"/>
        <end position="394"/>
    </location>
</feature>
<protein>
    <recommendedName>
        <fullName evidence="7">Major facilitator superfamily (MFS) profile domain-containing protein</fullName>
    </recommendedName>
</protein>